<protein>
    <submittedName>
        <fullName evidence="2">Uncharacterized protein</fullName>
    </submittedName>
</protein>
<reference evidence="2" key="1">
    <citation type="submission" date="2021-09" db="EMBL/GenBank/DDBJ databases">
        <authorList>
            <consortium name="AG Swart"/>
            <person name="Singh M."/>
            <person name="Singh A."/>
            <person name="Seah K."/>
            <person name="Emmerich C."/>
        </authorList>
    </citation>
    <scope>NUCLEOTIDE SEQUENCE</scope>
    <source>
        <strain evidence="2">ATCC30299</strain>
    </source>
</reference>
<accession>A0AAU9J9B1</accession>
<feature type="region of interest" description="Disordered" evidence="1">
    <location>
        <begin position="1"/>
        <end position="69"/>
    </location>
</feature>
<sequence>MGCGTSSDTSRVVEPLASQRQRPKINSKTSVSNSLAKPTLRDNRPKSSQLMKFFRTKKSKSKSASQKYRISRLSTLQRKPTHDGSRVNLLIEDGLDLIGTDDLILS</sequence>
<keyword evidence="3" id="KW-1185">Reference proteome</keyword>
<gene>
    <name evidence="2" type="ORF">BSTOLATCC_MIC29676</name>
</gene>
<organism evidence="2 3">
    <name type="scientific">Blepharisma stoltei</name>
    <dbReference type="NCBI Taxonomy" id="1481888"/>
    <lineage>
        <taxon>Eukaryota</taxon>
        <taxon>Sar</taxon>
        <taxon>Alveolata</taxon>
        <taxon>Ciliophora</taxon>
        <taxon>Postciliodesmatophora</taxon>
        <taxon>Heterotrichea</taxon>
        <taxon>Heterotrichida</taxon>
        <taxon>Blepharismidae</taxon>
        <taxon>Blepharisma</taxon>
    </lineage>
</organism>
<proteinExistence type="predicted"/>
<evidence type="ECO:0000256" key="1">
    <source>
        <dbReference type="SAM" id="MobiDB-lite"/>
    </source>
</evidence>
<name>A0AAU9J9B1_9CILI</name>
<feature type="compositionally biased region" description="Polar residues" evidence="1">
    <location>
        <begin position="1"/>
        <end position="10"/>
    </location>
</feature>
<dbReference type="AlphaFoldDB" id="A0AAU9J9B1"/>
<evidence type="ECO:0000313" key="2">
    <source>
        <dbReference type="EMBL" id="CAG9321765.1"/>
    </source>
</evidence>
<evidence type="ECO:0000313" key="3">
    <source>
        <dbReference type="Proteomes" id="UP001162131"/>
    </source>
</evidence>
<comment type="caution">
    <text evidence="2">The sequence shown here is derived from an EMBL/GenBank/DDBJ whole genome shotgun (WGS) entry which is preliminary data.</text>
</comment>
<dbReference type="EMBL" id="CAJZBQ010000029">
    <property type="protein sequence ID" value="CAG9321765.1"/>
    <property type="molecule type" value="Genomic_DNA"/>
</dbReference>
<dbReference type="Proteomes" id="UP001162131">
    <property type="component" value="Unassembled WGS sequence"/>
</dbReference>
<feature type="compositionally biased region" description="Polar residues" evidence="1">
    <location>
        <begin position="18"/>
        <end position="36"/>
    </location>
</feature>